<evidence type="ECO:0000313" key="3">
    <source>
        <dbReference type="EMBL" id="ABO97016.1"/>
    </source>
</evidence>
<keyword evidence="4" id="KW-1185">Reference proteome</keyword>
<dbReference type="Proteomes" id="UP000001568">
    <property type="component" value="Chromosome 7"/>
</dbReference>
<dbReference type="AlphaFoldDB" id="A4S0D2"/>
<dbReference type="EMBL" id="CP000587">
    <property type="protein sequence ID" value="ABO97016.1"/>
    <property type="molecule type" value="Genomic_DNA"/>
</dbReference>
<feature type="non-terminal residue" evidence="3">
    <location>
        <position position="534"/>
    </location>
</feature>
<dbReference type="KEGG" id="olu:OSTLU_16184"/>
<evidence type="ECO:0008006" key="5">
    <source>
        <dbReference type="Google" id="ProtNLM"/>
    </source>
</evidence>
<protein>
    <recommendedName>
        <fullName evidence="5">Thioredoxin domain-containing protein</fullName>
    </recommendedName>
</protein>
<gene>
    <name evidence="3" type="ORF">OSTLU_16184</name>
</gene>
<dbReference type="GeneID" id="5002934"/>
<name>A4S0D2_OSTLU</name>
<evidence type="ECO:0000256" key="2">
    <source>
        <dbReference type="SAM" id="SignalP"/>
    </source>
</evidence>
<dbReference type="HOGENOM" id="CLU_510566_0_0_1"/>
<sequence>MARRRTRDGAARVAVACVALVVARSVRATTTASCAAMLDDDDDAPRTTYSSARRAESREVRYGTSWNASGETRAREDGVTLRLTAPPWCGSTRALALALERELASEPSGGARVLWERPWRPEREATGGAIGSWSAPRAEFELADASGTRVRYGGEWSAAGLARAARTLNRETMGKNESVMTLWPFVRLRDKYAVADFFDNGAAELAVVVLDPCKSADGCASTASMRRLRAAILERIGYTPKNRLGVLMGADAWRIGTKLLDEFDPDDITAVAFVRGALHSVWMGNRKNETSVERWIDEINNATVSTVVRRGFFSLSEFSPAVGARKLAMIFANEANEDLDALGVHIHHLVDSSSLNATVGVVDTSRGTWLLCQITDSCDDSGDDETSRIQVALIDVEEDSIQTVNVSPLPDGALSETRPFTRSARSVPKTPAGMTPPRVPHIARNQLDHKAAQTMALRRQGKFSVLFSSSACAFCQRFLSLLNAALGDLDYRALVDGTQTARAFQIDCAVNDCHDSWDAEAQSLVGRVLRYPTL</sequence>
<feature type="chain" id="PRO_5002673002" description="Thioredoxin domain-containing protein" evidence="2">
    <location>
        <begin position="29"/>
        <end position="534"/>
    </location>
</feature>
<accession>A4S0D2</accession>
<feature type="signal peptide" evidence="2">
    <location>
        <begin position="1"/>
        <end position="28"/>
    </location>
</feature>
<keyword evidence="2" id="KW-0732">Signal</keyword>
<evidence type="ECO:0000256" key="1">
    <source>
        <dbReference type="SAM" id="MobiDB-lite"/>
    </source>
</evidence>
<dbReference type="Gramene" id="ABO97016">
    <property type="protein sequence ID" value="ABO97016"/>
    <property type="gene ID" value="OSTLU_16184"/>
</dbReference>
<dbReference type="OrthoDB" id="10393971at2759"/>
<proteinExistence type="predicted"/>
<reference evidence="3 4" key="1">
    <citation type="journal article" date="2007" name="Proc. Natl. Acad. Sci. U.S.A.">
        <title>The tiny eukaryote Ostreococcus provides genomic insights into the paradox of plankton speciation.</title>
        <authorList>
            <person name="Palenik B."/>
            <person name="Grimwood J."/>
            <person name="Aerts A."/>
            <person name="Rouze P."/>
            <person name="Salamov A."/>
            <person name="Putnam N."/>
            <person name="Dupont C."/>
            <person name="Jorgensen R."/>
            <person name="Derelle E."/>
            <person name="Rombauts S."/>
            <person name="Zhou K."/>
            <person name="Otillar R."/>
            <person name="Merchant S.S."/>
            <person name="Podell S."/>
            <person name="Gaasterland T."/>
            <person name="Napoli C."/>
            <person name="Gendler K."/>
            <person name="Manuell A."/>
            <person name="Tai V."/>
            <person name="Vallon O."/>
            <person name="Piganeau G."/>
            <person name="Jancek S."/>
            <person name="Heijde M."/>
            <person name="Jabbari K."/>
            <person name="Bowler C."/>
            <person name="Lohr M."/>
            <person name="Robbens S."/>
            <person name="Werner G."/>
            <person name="Dubchak I."/>
            <person name="Pazour G.J."/>
            <person name="Ren Q."/>
            <person name="Paulsen I."/>
            <person name="Delwiche C."/>
            <person name="Schmutz J."/>
            <person name="Rokhsar D."/>
            <person name="Van de Peer Y."/>
            <person name="Moreau H."/>
            <person name="Grigoriev I.V."/>
        </authorList>
    </citation>
    <scope>NUCLEOTIDE SEQUENCE [LARGE SCALE GENOMIC DNA]</scope>
    <source>
        <strain evidence="3 4">CCE9901</strain>
    </source>
</reference>
<evidence type="ECO:0000313" key="4">
    <source>
        <dbReference type="Proteomes" id="UP000001568"/>
    </source>
</evidence>
<dbReference type="RefSeq" id="XP_001418723.1">
    <property type="nucleotide sequence ID" value="XM_001418686.1"/>
</dbReference>
<organism evidence="3 4">
    <name type="scientific">Ostreococcus lucimarinus (strain CCE9901)</name>
    <dbReference type="NCBI Taxonomy" id="436017"/>
    <lineage>
        <taxon>Eukaryota</taxon>
        <taxon>Viridiplantae</taxon>
        <taxon>Chlorophyta</taxon>
        <taxon>Mamiellophyceae</taxon>
        <taxon>Mamiellales</taxon>
        <taxon>Bathycoccaceae</taxon>
        <taxon>Ostreococcus</taxon>
    </lineage>
</organism>
<feature type="region of interest" description="Disordered" evidence="1">
    <location>
        <begin position="415"/>
        <end position="438"/>
    </location>
</feature>